<feature type="transmembrane region" description="Helical" evidence="8">
    <location>
        <begin position="498"/>
        <end position="516"/>
    </location>
</feature>
<comment type="subcellular location">
    <subcellularLocation>
        <location evidence="1">Membrane</location>
        <topology evidence="1">Multi-pass membrane protein</topology>
    </subcellularLocation>
</comment>
<dbReference type="GO" id="GO:0016020">
    <property type="term" value="C:membrane"/>
    <property type="evidence" value="ECO:0007669"/>
    <property type="project" value="UniProtKB-SubCell"/>
</dbReference>
<name>A0A7S2ELJ1_9STRA</name>
<keyword evidence="4 8" id="KW-0472">Membrane</keyword>
<feature type="transmembrane region" description="Helical" evidence="8">
    <location>
        <begin position="523"/>
        <end position="547"/>
    </location>
</feature>
<accession>A0A7S2ELJ1</accession>
<feature type="transmembrane region" description="Helical" evidence="8">
    <location>
        <begin position="955"/>
        <end position="980"/>
    </location>
</feature>
<dbReference type="PANTHER" id="PTHR45951">
    <property type="entry name" value="PROTEIN DISPATCHED-RELATED"/>
    <property type="match status" value="1"/>
</dbReference>
<dbReference type="AlphaFoldDB" id="A0A7S2ELJ1"/>
<dbReference type="PANTHER" id="PTHR45951:SF3">
    <property type="entry name" value="PROTEIN DISPATCHED"/>
    <property type="match status" value="1"/>
</dbReference>
<feature type="transmembrane region" description="Helical" evidence="8">
    <location>
        <begin position="60"/>
        <end position="82"/>
    </location>
</feature>
<dbReference type="GO" id="GO:0007224">
    <property type="term" value="P:smoothened signaling pathway"/>
    <property type="evidence" value="ECO:0007669"/>
    <property type="project" value="TreeGrafter"/>
</dbReference>
<dbReference type="InterPro" id="IPR053958">
    <property type="entry name" value="HMGCR/SNAP/NPC1-like_SSD"/>
</dbReference>
<reference evidence="10" key="1">
    <citation type="submission" date="2021-01" db="EMBL/GenBank/DDBJ databases">
        <authorList>
            <person name="Corre E."/>
            <person name="Pelletier E."/>
            <person name="Niang G."/>
            <person name="Scheremetjew M."/>
            <person name="Finn R."/>
            <person name="Kale V."/>
            <person name="Holt S."/>
            <person name="Cochrane G."/>
            <person name="Meng A."/>
            <person name="Brown T."/>
            <person name="Cohen L."/>
        </authorList>
    </citation>
    <scope>NUCLEOTIDE SEQUENCE</scope>
    <source>
        <strain evidence="10">Pop2</strain>
    </source>
</reference>
<keyword evidence="3 8" id="KW-1133">Transmembrane helix</keyword>
<evidence type="ECO:0000256" key="8">
    <source>
        <dbReference type="SAM" id="Phobius"/>
    </source>
</evidence>
<feature type="transmembrane region" description="Helical" evidence="8">
    <location>
        <begin position="986"/>
        <end position="1009"/>
    </location>
</feature>
<dbReference type="Gene3D" id="1.20.1640.10">
    <property type="entry name" value="Multidrug efflux transporter AcrB transmembrane domain"/>
    <property type="match status" value="2"/>
</dbReference>
<keyword evidence="5" id="KW-0325">Glycoprotein</keyword>
<dbReference type="InterPro" id="IPR052081">
    <property type="entry name" value="Dispatched_Hh_regulator"/>
</dbReference>
<evidence type="ECO:0000256" key="5">
    <source>
        <dbReference type="ARBA" id="ARBA00023180"/>
    </source>
</evidence>
<evidence type="ECO:0000256" key="1">
    <source>
        <dbReference type="ARBA" id="ARBA00004141"/>
    </source>
</evidence>
<evidence type="ECO:0000256" key="3">
    <source>
        <dbReference type="ARBA" id="ARBA00022989"/>
    </source>
</evidence>
<feature type="transmembrane region" description="Helical" evidence="8">
    <location>
        <begin position="613"/>
        <end position="632"/>
    </location>
</feature>
<evidence type="ECO:0000313" key="10">
    <source>
        <dbReference type="EMBL" id="CAD9343893.1"/>
    </source>
</evidence>
<proteinExistence type="inferred from homology"/>
<evidence type="ECO:0000256" key="6">
    <source>
        <dbReference type="ARBA" id="ARBA00038046"/>
    </source>
</evidence>
<feature type="transmembrane region" description="Helical" evidence="8">
    <location>
        <begin position="398"/>
        <end position="417"/>
    </location>
</feature>
<feature type="region of interest" description="Disordered" evidence="7">
    <location>
        <begin position="18"/>
        <end position="38"/>
    </location>
</feature>
<organism evidence="10">
    <name type="scientific">Ditylum brightwellii</name>
    <dbReference type="NCBI Taxonomy" id="49249"/>
    <lineage>
        <taxon>Eukaryota</taxon>
        <taxon>Sar</taxon>
        <taxon>Stramenopiles</taxon>
        <taxon>Ochrophyta</taxon>
        <taxon>Bacillariophyta</taxon>
        <taxon>Mediophyceae</taxon>
        <taxon>Lithodesmiophycidae</taxon>
        <taxon>Lithodesmiales</taxon>
        <taxon>Lithodesmiaceae</taxon>
        <taxon>Ditylum</taxon>
    </lineage>
</organism>
<dbReference type="SUPFAM" id="SSF82866">
    <property type="entry name" value="Multidrug efflux transporter AcrB transmembrane domain"/>
    <property type="match status" value="2"/>
</dbReference>
<sequence length="1051" mass="117417">MTGNGDIFEDEQGSVEKGTNFNAVTGDDQTAGNEECTPTKRKSIFSRWAESMARHPWKHLLTALVISVALSAIGIIVGDFSIAADNAGWRSRGTTIANRHSQYFLLRRHWNDLFNDVDGSIWQELQGNPQTGWEEFNNDRVRRMSRVESPSELSLFEEGSGAYFKTFLGQIGDNEGFHRNLITAEELSACETDWYGSRSMISGGNLVSVWKINPSKDGLSTISALDSDVLLGICEAETNTLSILEKRGLCSGCPNDKCLPPYSLVFMVRQRIEGGFDLSCTELIAQWPTIQNEFIASLAECVEDVKVNYEPNKAGSLNFTSCPAGFWPSVVDDKFGLDNSVVRYTSSYFYTDKDDADAIYGIVDELDRASGDTVQGAYDTTNAYFLGIYIDELVNRDMALAMGSAFITMVAILVHTGSPWLTLMGLIQIILSFPLSYFFYFFVLKIEFFPFLNFIGVFVVFALGADDVFVAVDKWKNARLEMKNNTTEEVASRALPDAAYAMLLTTVTTAAAFFATTICPINALYCFAAFCGLLIVFDYIMNIFIVFPALCLYDKWLLEGRRNCCITFRKKYITREDESGDLEINREDADESEEKKSLIHRILGGFYYYLHKFRWFSMATIIAVFVVCSIVTNQFGLPDTSDVALVPDDQHFKQNERWVNNLLSSSLQARAGSEAFILWGITPADTGNWKDPYSFTTLKLDQSFNPKSMAAQSFLVDFCDRWFDTDFALRPSSDYQCPINVFDEWLQQQSQSDLPDEGYTQHCGAATSVPVAEDNFDACIIAWSQSIGERSILQENGVVRIIVTSTNFAAPWFSSMEVLGKEWRDSEKWLETDRLHAPEGVNRMYHTSSNFWRYDTNERLLQTAYGAGAIALSFAAVILLVSSRSFTLTLFSVLSIGYVLIATIACLVGLGWSLGFLEAVCLAILIGISCDFVIHFSHAYAMHPGQQARDIRTKFALIHMGPSVLAAAATTMAGAIIMLFTEILFFGKFAVVLFMTIVHSTIGSFFVFLTITDCIGPSDPTKGVDYIVNKIRQWFAAKCSKSVSLREQDKT</sequence>
<protein>
    <recommendedName>
        <fullName evidence="9">SSD domain-containing protein</fullName>
    </recommendedName>
</protein>
<gene>
    <name evidence="10" type="ORF">DBRI1063_LOCUS18075</name>
</gene>
<evidence type="ECO:0000256" key="2">
    <source>
        <dbReference type="ARBA" id="ARBA00022692"/>
    </source>
</evidence>
<feature type="domain" description="SSD" evidence="9">
    <location>
        <begin position="420"/>
        <end position="552"/>
    </location>
</feature>
<feature type="transmembrane region" description="Helical" evidence="8">
    <location>
        <begin position="860"/>
        <end position="881"/>
    </location>
</feature>
<feature type="compositionally biased region" description="Polar residues" evidence="7">
    <location>
        <begin position="18"/>
        <end position="32"/>
    </location>
</feature>
<feature type="transmembrane region" description="Helical" evidence="8">
    <location>
        <begin position="888"/>
        <end position="910"/>
    </location>
</feature>
<feature type="transmembrane region" description="Helical" evidence="8">
    <location>
        <begin position="916"/>
        <end position="934"/>
    </location>
</feature>
<evidence type="ECO:0000256" key="7">
    <source>
        <dbReference type="SAM" id="MobiDB-lite"/>
    </source>
</evidence>
<dbReference type="GO" id="GO:0022857">
    <property type="term" value="F:transmembrane transporter activity"/>
    <property type="evidence" value="ECO:0007669"/>
    <property type="project" value="TreeGrafter"/>
</dbReference>
<keyword evidence="2 8" id="KW-0812">Transmembrane</keyword>
<feature type="transmembrane region" description="Helical" evidence="8">
    <location>
        <begin position="423"/>
        <end position="444"/>
    </location>
</feature>
<dbReference type="EMBL" id="HBGN01027963">
    <property type="protein sequence ID" value="CAD9343893.1"/>
    <property type="molecule type" value="Transcribed_RNA"/>
</dbReference>
<dbReference type="InterPro" id="IPR000731">
    <property type="entry name" value="SSD"/>
</dbReference>
<evidence type="ECO:0000259" key="9">
    <source>
        <dbReference type="PROSITE" id="PS50156"/>
    </source>
</evidence>
<comment type="similarity">
    <text evidence="6">Belongs to the dispatched family.</text>
</comment>
<feature type="transmembrane region" description="Helical" evidence="8">
    <location>
        <begin position="451"/>
        <end position="472"/>
    </location>
</feature>
<dbReference type="PROSITE" id="PS50156">
    <property type="entry name" value="SSD"/>
    <property type="match status" value="1"/>
</dbReference>
<evidence type="ECO:0000256" key="4">
    <source>
        <dbReference type="ARBA" id="ARBA00023136"/>
    </source>
</evidence>
<dbReference type="Pfam" id="PF12349">
    <property type="entry name" value="Sterol-sensing"/>
    <property type="match status" value="1"/>
</dbReference>